<dbReference type="Pfam" id="PF03401">
    <property type="entry name" value="TctC"/>
    <property type="match status" value="1"/>
</dbReference>
<accession>A0A7Y9ITE5</accession>
<evidence type="ECO:0000256" key="1">
    <source>
        <dbReference type="ARBA" id="ARBA00006987"/>
    </source>
</evidence>
<comment type="similarity">
    <text evidence="1">Belongs to the UPF0065 (bug) family.</text>
</comment>
<sequence length="338" mass="35303">MTLASSPAARTRRRTLLALSAALGLTTVAALVSTAHGADAYPAKPVRLIVPFAPGGAVDIVGRLMAQSLTESLGQAFIVENRPGAGGLLAMEEVARAAPDGYTLAVGGAGPLTVSPSLYRDRKFDPIARFDPVIWYASTPGLLVTNLSLKADSVKALVALSGTVAQPLAMGSAGSGSINHLMGEYFQQVAGVRWMHVPYRGSSPALTDLIAGNVQVMMDIVPTAAPLVKAGKLRALAVTTPQRSATLPDVPTLAELGYTGFDVSSWLSLNAPKGTPPAVIARLNQALNEGLKQPEVRKRITDIGAEPEGGPPDRVAARLKLDLPRWSQLIDKAKIAVE</sequence>
<feature type="chain" id="PRO_5031432838" evidence="2">
    <location>
        <begin position="38"/>
        <end position="338"/>
    </location>
</feature>
<dbReference type="PANTHER" id="PTHR42928">
    <property type="entry name" value="TRICARBOXYLATE-BINDING PROTEIN"/>
    <property type="match status" value="1"/>
</dbReference>
<dbReference type="SUPFAM" id="SSF53850">
    <property type="entry name" value="Periplasmic binding protein-like II"/>
    <property type="match status" value="1"/>
</dbReference>
<keyword evidence="2" id="KW-0732">Signal</keyword>
<dbReference type="Gene3D" id="3.40.190.10">
    <property type="entry name" value="Periplasmic binding protein-like II"/>
    <property type="match status" value="1"/>
</dbReference>
<gene>
    <name evidence="3" type="ORF">FHW18_002023</name>
</gene>
<comment type="caution">
    <text evidence="3">The sequence shown here is derived from an EMBL/GenBank/DDBJ whole genome shotgun (WGS) entry which is preliminary data.</text>
</comment>
<evidence type="ECO:0000313" key="3">
    <source>
        <dbReference type="EMBL" id="NYE82752.1"/>
    </source>
</evidence>
<reference evidence="3 4" key="1">
    <citation type="submission" date="2020-07" db="EMBL/GenBank/DDBJ databases">
        <title>Genomic Encyclopedia of Type Strains, Phase IV (KMG-V): Genome sequencing to study the core and pangenomes of soil and plant-associated prokaryotes.</title>
        <authorList>
            <person name="Whitman W."/>
        </authorList>
    </citation>
    <scope>NUCLEOTIDE SEQUENCE [LARGE SCALE GENOMIC DNA]</scope>
    <source>
        <strain evidence="3 4">SAS40</strain>
    </source>
</reference>
<dbReference type="PANTHER" id="PTHR42928:SF5">
    <property type="entry name" value="BLR1237 PROTEIN"/>
    <property type="match status" value="1"/>
</dbReference>
<dbReference type="Gene3D" id="3.40.190.150">
    <property type="entry name" value="Bordetella uptake gene, domain 1"/>
    <property type="match status" value="1"/>
</dbReference>
<dbReference type="PIRSF" id="PIRSF017082">
    <property type="entry name" value="YflP"/>
    <property type="match status" value="1"/>
</dbReference>
<organism evidence="3 4">
    <name type="scientific">Pigmentiphaga litoralis</name>
    <dbReference type="NCBI Taxonomy" id="516702"/>
    <lineage>
        <taxon>Bacteria</taxon>
        <taxon>Pseudomonadati</taxon>
        <taxon>Pseudomonadota</taxon>
        <taxon>Betaproteobacteria</taxon>
        <taxon>Burkholderiales</taxon>
        <taxon>Alcaligenaceae</taxon>
        <taxon>Pigmentiphaga</taxon>
    </lineage>
</organism>
<dbReference type="InterPro" id="IPR005064">
    <property type="entry name" value="BUG"/>
</dbReference>
<dbReference type="CDD" id="cd07012">
    <property type="entry name" value="PBP2_Bug_TTT"/>
    <property type="match status" value="1"/>
</dbReference>
<name>A0A7Y9ITE5_9BURK</name>
<proteinExistence type="inferred from homology"/>
<keyword evidence="3" id="KW-0675">Receptor</keyword>
<evidence type="ECO:0000256" key="2">
    <source>
        <dbReference type="SAM" id="SignalP"/>
    </source>
</evidence>
<dbReference type="AlphaFoldDB" id="A0A7Y9ITE5"/>
<dbReference type="InterPro" id="IPR006311">
    <property type="entry name" value="TAT_signal"/>
</dbReference>
<protein>
    <submittedName>
        <fullName evidence="3">Tripartite-type tricarboxylate transporter receptor subunit TctC</fullName>
    </submittedName>
</protein>
<dbReference type="Proteomes" id="UP000542125">
    <property type="component" value="Unassembled WGS sequence"/>
</dbReference>
<dbReference type="PROSITE" id="PS51318">
    <property type="entry name" value="TAT"/>
    <property type="match status" value="1"/>
</dbReference>
<dbReference type="EMBL" id="JACBYR010000001">
    <property type="protein sequence ID" value="NYE82752.1"/>
    <property type="molecule type" value="Genomic_DNA"/>
</dbReference>
<dbReference type="RefSeq" id="WP_179585883.1">
    <property type="nucleotide sequence ID" value="NZ_JACBYR010000001.1"/>
</dbReference>
<dbReference type="InterPro" id="IPR042100">
    <property type="entry name" value="Bug_dom1"/>
</dbReference>
<feature type="signal peptide" evidence="2">
    <location>
        <begin position="1"/>
        <end position="37"/>
    </location>
</feature>
<evidence type="ECO:0000313" key="4">
    <source>
        <dbReference type="Proteomes" id="UP000542125"/>
    </source>
</evidence>
<keyword evidence="4" id="KW-1185">Reference proteome</keyword>